<dbReference type="Proteomes" id="UP000298327">
    <property type="component" value="Unassembled WGS sequence"/>
</dbReference>
<dbReference type="EMBL" id="SEOQ01000987">
    <property type="protein sequence ID" value="TFY54789.1"/>
    <property type="molecule type" value="Genomic_DNA"/>
</dbReference>
<feature type="domain" description="T6SS Phospholipase effector Tle1-like catalytic" evidence="2">
    <location>
        <begin position="74"/>
        <end position="373"/>
    </location>
</feature>
<protein>
    <recommendedName>
        <fullName evidence="2">T6SS Phospholipase effector Tle1-like catalytic domain-containing protein</fullName>
    </recommendedName>
</protein>
<evidence type="ECO:0000259" key="2">
    <source>
        <dbReference type="Pfam" id="PF09994"/>
    </source>
</evidence>
<name>A0A4Y9Y1N9_9AGAM</name>
<dbReference type="OrthoDB" id="538223at2759"/>
<feature type="region of interest" description="Disordered" evidence="1">
    <location>
        <begin position="214"/>
        <end position="250"/>
    </location>
</feature>
<evidence type="ECO:0000256" key="1">
    <source>
        <dbReference type="SAM" id="MobiDB-lite"/>
    </source>
</evidence>
<dbReference type="STRING" id="205917.A0A4Y9Y1N9"/>
<dbReference type="Pfam" id="PF09994">
    <property type="entry name" value="T6SS_Tle1-like_cat"/>
    <property type="match status" value="1"/>
</dbReference>
<accession>A0A4Y9Y1N9</accession>
<dbReference type="InterPro" id="IPR018712">
    <property type="entry name" value="Tle1-like_cat"/>
</dbReference>
<dbReference type="PANTHER" id="PTHR33840:SF2">
    <property type="entry name" value="TLE1 PHOSPHOLIPASE DOMAIN-CONTAINING PROTEIN"/>
    <property type="match status" value="1"/>
</dbReference>
<reference evidence="3 4" key="1">
    <citation type="submission" date="2019-02" db="EMBL/GenBank/DDBJ databases">
        <title>Genome sequencing of the rare red list fungi Dentipellis fragilis.</title>
        <authorList>
            <person name="Buettner E."/>
            <person name="Kellner H."/>
        </authorList>
    </citation>
    <scope>NUCLEOTIDE SEQUENCE [LARGE SCALE GENOMIC DNA]</scope>
    <source>
        <strain evidence="3 4">DSM 105465</strain>
    </source>
</reference>
<sequence>MIGAVRCPSTRSLATSSTQNEGQLLMASSGIAGSRSLDVQRNAITEDHNQRRQADLRAKDGATRAPCGCSKLGRNLVVCIDGTSNKFGRNNTNVVELYRLLQKNREQLTYYNSGIGTYAKPSWRSLSYWRQVISHKIDLAIAWNFERILLEAYQWLAENYQEGDCIYLFGFSRGAYQVRALAAMIHKVGLIHKGNEAQIPFAYELFTALSPTERNEHAQKPGDEKASSVNTFPSRLSKVPRGAKSSRPGELPEEMAIHFRDTFSRTVSVHFVGVWDTVSSVGVVRDKVLPYTASGMQHVCFFRHALALDERRVKFCPEYANGGTTLKDGKQTKISVPPHTKEVWFGGTHSDIGGGNVNNLYLDHSGPPLRWMSYEATKVGLHMLPFRGEWSLDNMVDVHESLTWVWRPLELLPFTRLSYKRETSLTRAPHWGKGRRIQPGQFIHSSAILCKKNTYVPRAKISGSLLSRLDEWEKLKENLLNGQSNRFGIMLEGDLYDWVLYLVKQSRLHIEQPTLPRHDLVRDVSYMLTSAEGLRALLEVPDAAEALIPLFRSTSEAALAVTSNDSNHVSLLLSSNIQLLAAYVQITNEMSRNPQGRRRVSIVEEADKADLVLALAESVVELLTSKKIFHEYGLRRRRSVRTGKANQSDTFASTTSADVAFCLPLDDVVEQFPLMIDGFACFQHYLRVKAGLRAPVLDPNDVTVELYHLVPEKDRHWDSMRQVMVRDHSTGNLVNEGQVQLEATATCDAPRRAYGVTIVNNSPRDLFPYLLYFNPNDLSISILYLPTNKTAPTLRRHNSVSVGYGSDTPALLFDLPDDLSLDSGLIKLFVSAHYIDLRWIAQVMKPAVGDAERRTTKPKPVVWDTSDLLGFSPIPVTVTRETSTKA</sequence>
<organism evidence="3 4">
    <name type="scientific">Dentipellis fragilis</name>
    <dbReference type="NCBI Taxonomy" id="205917"/>
    <lineage>
        <taxon>Eukaryota</taxon>
        <taxon>Fungi</taxon>
        <taxon>Dikarya</taxon>
        <taxon>Basidiomycota</taxon>
        <taxon>Agaricomycotina</taxon>
        <taxon>Agaricomycetes</taxon>
        <taxon>Russulales</taxon>
        <taxon>Hericiaceae</taxon>
        <taxon>Dentipellis</taxon>
    </lineage>
</organism>
<dbReference type="AlphaFoldDB" id="A0A4Y9Y1N9"/>
<dbReference type="PANTHER" id="PTHR33840">
    <property type="match status" value="1"/>
</dbReference>
<proteinExistence type="predicted"/>
<evidence type="ECO:0000313" key="3">
    <source>
        <dbReference type="EMBL" id="TFY54789.1"/>
    </source>
</evidence>
<keyword evidence="4" id="KW-1185">Reference proteome</keyword>
<feature type="compositionally biased region" description="Basic and acidic residues" evidence="1">
    <location>
        <begin position="214"/>
        <end position="226"/>
    </location>
</feature>
<gene>
    <name evidence="3" type="ORF">EVG20_g9565</name>
</gene>
<comment type="caution">
    <text evidence="3">The sequence shown here is derived from an EMBL/GenBank/DDBJ whole genome shotgun (WGS) entry which is preliminary data.</text>
</comment>
<evidence type="ECO:0000313" key="4">
    <source>
        <dbReference type="Proteomes" id="UP000298327"/>
    </source>
</evidence>